<gene>
    <name evidence="2" type="ordered locus">MMAR_3893</name>
</gene>
<dbReference type="AlphaFoldDB" id="B2HPF3"/>
<evidence type="ECO:0000313" key="3">
    <source>
        <dbReference type="Proteomes" id="UP000001190"/>
    </source>
</evidence>
<dbReference type="STRING" id="216594.MMAR_3893"/>
<evidence type="ECO:0000256" key="1">
    <source>
        <dbReference type="SAM" id="MobiDB-lite"/>
    </source>
</evidence>
<keyword evidence="3" id="KW-1185">Reference proteome</keyword>
<feature type="region of interest" description="Disordered" evidence="1">
    <location>
        <begin position="33"/>
        <end position="52"/>
    </location>
</feature>
<accession>B2HPF3</accession>
<organism evidence="2 3">
    <name type="scientific">Mycobacterium marinum (strain ATCC BAA-535 / M)</name>
    <dbReference type="NCBI Taxonomy" id="216594"/>
    <lineage>
        <taxon>Bacteria</taxon>
        <taxon>Bacillati</taxon>
        <taxon>Actinomycetota</taxon>
        <taxon>Actinomycetes</taxon>
        <taxon>Mycobacteriales</taxon>
        <taxon>Mycobacteriaceae</taxon>
        <taxon>Mycobacterium</taxon>
        <taxon>Mycobacterium ulcerans group</taxon>
    </lineage>
</organism>
<dbReference type="OrthoDB" id="4725680at2"/>
<protein>
    <submittedName>
        <fullName evidence="2">Uncharacterized protein</fullName>
    </submittedName>
</protein>
<proteinExistence type="predicted"/>
<evidence type="ECO:0000313" key="2">
    <source>
        <dbReference type="EMBL" id="ACC42305.1"/>
    </source>
</evidence>
<dbReference type="EMBL" id="CP000854">
    <property type="protein sequence ID" value="ACC42305.1"/>
    <property type="molecule type" value="Genomic_DNA"/>
</dbReference>
<dbReference type="KEGG" id="mmi:MMAR_3893"/>
<dbReference type="RefSeq" id="WP_012395491.1">
    <property type="nucleotide sequence ID" value="NC_010612.1"/>
</dbReference>
<name>B2HPF3_MYCMM</name>
<dbReference type="HOGENOM" id="CLU_1883463_0_0_11"/>
<sequence>MAVAEDQMTGDARGVVAELLELRGQPIALVPATGTVTEKPGGGKDYGPGPARPPQTFALFNTTGVDARQDSAADQGTTRQFRYNMVGAYDAVVEVGDAWEDDVAKYTVVSVDDTKPYQVKAVVTAFLKSAGHGIG</sequence>
<reference evidence="2 3" key="1">
    <citation type="journal article" date="2008" name="Genome Res.">
        <title>Insights from the complete genome sequence of Mycobacterium marinum on the evolution of Mycobacterium tuberculosis.</title>
        <authorList>
            <person name="Stinear T.P."/>
            <person name="Seemann T."/>
            <person name="Harrison P.F."/>
            <person name="Jenkin G.A."/>
            <person name="Davies J.K."/>
            <person name="Johnson P.D."/>
            <person name="Abdellah Z."/>
            <person name="Arrowsmith C."/>
            <person name="Chillingworth T."/>
            <person name="Churcher C."/>
            <person name="Clarke K."/>
            <person name="Cronin A."/>
            <person name="Davis P."/>
            <person name="Goodhead I."/>
            <person name="Holroyd N."/>
            <person name="Jagels K."/>
            <person name="Lord A."/>
            <person name="Moule S."/>
            <person name="Mungall K."/>
            <person name="Norbertczak H."/>
            <person name="Quail M.A."/>
            <person name="Rabbinowitsch E."/>
            <person name="Walker D."/>
            <person name="White B."/>
            <person name="Whitehead S."/>
            <person name="Small P.L."/>
            <person name="Brosch R."/>
            <person name="Ramakrishnan L."/>
            <person name="Fischbach M.A."/>
            <person name="Parkhill J."/>
            <person name="Cole S.T."/>
        </authorList>
    </citation>
    <scope>NUCLEOTIDE SEQUENCE [LARGE SCALE GENOMIC DNA]</scope>
    <source>
        <strain evidence="3">ATCC BAA-535 / M</strain>
    </source>
</reference>
<dbReference type="Proteomes" id="UP000001190">
    <property type="component" value="Chromosome"/>
</dbReference>